<dbReference type="Gene3D" id="2.60.120.10">
    <property type="entry name" value="Jelly Rolls"/>
    <property type="match status" value="1"/>
</dbReference>
<dbReference type="Pfam" id="PF07883">
    <property type="entry name" value="Cupin_2"/>
    <property type="match status" value="1"/>
</dbReference>
<evidence type="ECO:0000259" key="1">
    <source>
        <dbReference type="Pfam" id="PF07883"/>
    </source>
</evidence>
<dbReference type="InterPro" id="IPR013096">
    <property type="entry name" value="Cupin_2"/>
</dbReference>
<gene>
    <name evidence="2" type="ORF">E6O51_00685</name>
</gene>
<organism evidence="2 3">
    <name type="scientific">Pseudothauera rhizosphaerae</name>
    <dbReference type="NCBI Taxonomy" id="2565932"/>
    <lineage>
        <taxon>Bacteria</taxon>
        <taxon>Pseudomonadati</taxon>
        <taxon>Pseudomonadota</taxon>
        <taxon>Betaproteobacteria</taxon>
        <taxon>Rhodocyclales</taxon>
        <taxon>Zoogloeaceae</taxon>
        <taxon>Pseudothauera</taxon>
    </lineage>
</organism>
<proteinExistence type="predicted"/>
<sequence>MTTPPRLGNLLASLPPPGGEERFETLFETPHCRIERIVSHGHASPPGFWYDQADDEWVMLVQGSAELAYDDGRTQALAPGDWVLIPARRRHRVNATGPVTVWLAVHCRPRTPPPREPMP</sequence>
<accession>A0A4V3WBZ1</accession>
<dbReference type="InterPro" id="IPR014710">
    <property type="entry name" value="RmlC-like_jellyroll"/>
</dbReference>
<keyword evidence="3" id="KW-1185">Reference proteome</keyword>
<protein>
    <submittedName>
        <fullName evidence="2">Cupin domain-containing protein</fullName>
    </submittedName>
</protein>
<name>A0A4V3WBZ1_9RHOO</name>
<dbReference type="EMBL" id="SSOD01000001">
    <property type="protein sequence ID" value="THF65152.1"/>
    <property type="molecule type" value="Genomic_DNA"/>
</dbReference>
<evidence type="ECO:0000313" key="2">
    <source>
        <dbReference type="EMBL" id="THF65152.1"/>
    </source>
</evidence>
<comment type="caution">
    <text evidence="2">The sequence shown here is derived from an EMBL/GenBank/DDBJ whole genome shotgun (WGS) entry which is preliminary data.</text>
</comment>
<dbReference type="SUPFAM" id="SSF51182">
    <property type="entry name" value="RmlC-like cupins"/>
    <property type="match status" value="1"/>
</dbReference>
<reference evidence="2 3" key="1">
    <citation type="submission" date="2019-04" db="EMBL/GenBank/DDBJ databases">
        <title>Azoarcus rhizosphaerae sp. nov. isolated from rhizosphere of Ficus religiosa.</title>
        <authorList>
            <person name="Lin S.-Y."/>
            <person name="Hameed A."/>
            <person name="Hsu Y.-H."/>
            <person name="Young C.-C."/>
        </authorList>
    </citation>
    <scope>NUCLEOTIDE SEQUENCE [LARGE SCALE GENOMIC DNA]</scope>
    <source>
        <strain evidence="2 3">CC-YHH848</strain>
    </source>
</reference>
<feature type="domain" description="Cupin type-2" evidence="1">
    <location>
        <begin position="51"/>
        <end position="101"/>
    </location>
</feature>
<dbReference type="Proteomes" id="UP000307956">
    <property type="component" value="Unassembled WGS sequence"/>
</dbReference>
<dbReference type="InterPro" id="IPR011051">
    <property type="entry name" value="RmlC_Cupin_sf"/>
</dbReference>
<dbReference type="OrthoDB" id="9798585at2"/>
<dbReference type="RefSeq" id="WP_136383045.1">
    <property type="nucleotide sequence ID" value="NZ_SSOD01000001.1"/>
</dbReference>
<evidence type="ECO:0000313" key="3">
    <source>
        <dbReference type="Proteomes" id="UP000307956"/>
    </source>
</evidence>
<dbReference type="AlphaFoldDB" id="A0A4V3WBZ1"/>
<dbReference type="CDD" id="cd06981">
    <property type="entry name" value="cupin_reut_a1446"/>
    <property type="match status" value="1"/>
</dbReference>